<dbReference type="EMBL" id="MT141278">
    <property type="protein sequence ID" value="QJA57530.1"/>
    <property type="molecule type" value="Genomic_DNA"/>
</dbReference>
<dbReference type="EMBL" id="MT142192">
    <property type="protein sequence ID" value="QJA75902.1"/>
    <property type="molecule type" value="Genomic_DNA"/>
</dbReference>
<evidence type="ECO:0000313" key="2">
    <source>
        <dbReference type="EMBL" id="QJA75902.1"/>
    </source>
</evidence>
<gene>
    <name evidence="2" type="ORF">MM415A01657_0005</name>
    <name evidence="1" type="ORF">MM415B01627_0013</name>
</gene>
<accession>A0A6M3IIZ8</accession>
<reference evidence="1" key="1">
    <citation type="submission" date="2020-03" db="EMBL/GenBank/DDBJ databases">
        <title>The deep terrestrial virosphere.</title>
        <authorList>
            <person name="Holmfeldt K."/>
            <person name="Nilsson E."/>
            <person name="Simone D."/>
            <person name="Lopez-Fernandez M."/>
            <person name="Wu X."/>
            <person name="de Brujin I."/>
            <person name="Lundin D."/>
            <person name="Andersson A."/>
            <person name="Bertilsson S."/>
            <person name="Dopson M."/>
        </authorList>
    </citation>
    <scope>NUCLEOTIDE SEQUENCE</scope>
    <source>
        <strain evidence="2">MM415A01657</strain>
        <strain evidence="1">MM415B01627</strain>
    </source>
</reference>
<protein>
    <submittedName>
        <fullName evidence="1">Uncharacterized protein</fullName>
    </submittedName>
</protein>
<proteinExistence type="predicted"/>
<organism evidence="1">
    <name type="scientific">viral metagenome</name>
    <dbReference type="NCBI Taxonomy" id="1070528"/>
    <lineage>
        <taxon>unclassified sequences</taxon>
        <taxon>metagenomes</taxon>
        <taxon>organismal metagenomes</taxon>
    </lineage>
</organism>
<dbReference type="AlphaFoldDB" id="A0A6M3IIZ8"/>
<name>A0A6M3IIZ8_9ZZZZ</name>
<evidence type="ECO:0000313" key="1">
    <source>
        <dbReference type="EMBL" id="QJA57530.1"/>
    </source>
</evidence>
<sequence length="78" mass="8209">MASELVSVESCATCRKLATGGCPNRTRVIRPRETICGEHEDKGNGDTVGSVHYDSYSVGFTHGGSNNPVLVQETGVLG</sequence>